<feature type="transmembrane region" description="Helical" evidence="1">
    <location>
        <begin position="56"/>
        <end position="77"/>
    </location>
</feature>
<feature type="transmembrane region" description="Helical" evidence="1">
    <location>
        <begin position="322"/>
        <end position="343"/>
    </location>
</feature>
<keyword evidence="3" id="KW-0808">Transferase</keyword>
<evidence type="ECO:0000313" key="4">
    <source>
        <dbReference type="Proteomes" id="UP000598174"/>
    </source>
</evidence>
<feature type="transmembrane region" description="Helical" evidence="1">
    <location>
        <begin position="176"/>
        <end position="195"/>
    </location>
</feature>
<proteinExistence type="predicted"/>
<name>A0A919IY47_9ACTN</name>
<sequence length="372" mass="40888">MLAPPSVPWVSTPRLAALDGLRLLAAVAVAVFHLGVGWRIDGVRPPAYFLPTASHWAIYGFLGVELFFLISGFVICMSAWGRTLGGYFVSRASRLYPAYWVCIAITVTVLVALPISGGVPVEGLPDLPGIAVNLTMLQQPLGVASVDTVYWTLFVELRFYLLFAIVVWAGTTYRRVVLFCAVWLTVAVLAPAWKLPFVELVAVPEYASYFVAGMAMYLIYRFGPTPLLYGVVGMAWLVSMSRLGRRLADVHPGFEVPSWPGYLLVTLCFVVMLAIAHHRADLIQWRGLTVAGALTYPFYLLHQRIGYTLIRTAHNLTHAPPWVLITGAMLVVGGLAWLVHRYIERPLTPLLRGSLNRGIAATRAPALSAGRQ</sequence>
<dbReference type="EMBL" id="BOMM01000016">
    <property type="protein sequence ID" value="GIE10595.1"/>
    <property type="molecule type" value="Genomic_DNA"/>
</dbReference>
<feature type="domain" description="Acyltransferase 3" evidence="2">
    <location>
        <begin position="16"/>
        <end position="339"/>
    </location>
</feature>
<dbReference type="GO" id="GO:0016020">
    <property type="term" value="C:membrane"/>
    <property type="evidence" value="ECO:0007669"/>
    <property type="project" value="TreeGrafter"/>
</dbReference>
<organism evidence="3 4">
    <name type="scientific">Paractinoplanes ferrugineus</name>
    <dbReference type="NCBI Taxonomy" id="113564"/>
    <lineage>
        <taxon>Bacteria</taxon>
        <taxon>Bacillati</taxon>
        <taxon>Actinomycetota</taxon>
        <taxon>Actinomycetes</taxon>
        <taxon>Micromonosporales</taxon>
        <taxon>Micromonosporaceae</taxon>
        <taxon>Paractinoplanes</taxon>
    </lineage>
</organism>
<dbReference type="InterPro" id="IPR002656">
    <property type="entry name" value="Acyl_transf_3_dom"/>
</dbReference>
<keyword evidence="1" id="KW-0472">Membrane</keyword>
<dbReference type="GO" id="GO:0009103">
    <property type="term" value="P:lipopolysaccharide biosynthetic process"/>
    <property type="evidence" value="ECO:0007669"/>
    <property type="project" value="TreeGrafter"/>
</dbReference>
<dbReference type="InterPro" id="IPR050879">
    <property type="entry name" value="Acyltransferase_3"/>
</dbReference>
<accession>A0A919IY47</accession>
<dbReference type="GO" id="GO:0016747">
    <property type="term" value="F:acyltransferase activity, transferring groups other than amino-acyl groups"/>
    <property type="evidence" value="ECO:0007669"/>
    <property type="project" value="InterPro"/>
</dbReference>
<dbReference type="Proteomes" id="UP000598174">
    <property type="component" value="Unassembled WGS sequence"/>
</dbReference>
<feature type="transmembrane region" description="Helical" evidence="1">
    <location>
        <begin position="227"/>
        <end position="244"/>
    </location>
</feature>
<feature type="transmembrane region" description="Helical" evidence="1">
    <location>
        <begin position="283"/>
        <end position="302"/>
    </location>
</feature>
<reference evidence="3" key="1">
    <citation type="submission" date="2021-01" db="EMBL/GenBank/DDBJ databases">
        <title>Whole genome shotgun sequence of Actinoplanes ferrugineus NBRC 15555.</title>
        <authorList>
            <person name="Komaki H."/>
            <person name="Tamura T."/>
        </authorList>
    </citation>
    <scope>NUCLEOTIDE SEQUENCE</scope>
    <source>
        <strain evidence="3">NBRC 15555</strain>
    </source>
</reference>
<evidence type="ECO:0000313" key="3">
    <source>
        <dbReference type="EMBL" id="GIE10595.1"/>
    </source>
</evidence>
<dbReference type="PANTHER" id="PTHR23028:SF53">
    <property type="entry name" value="ACYL_TRANSF_3 DOMAIN-CONTAINING PROTEIN"/>
    <property type="match status" value="1"/>
</dbReference>
<evidence type="ECO:0000256" key="1">
    <source>
        <dbReference type="SAM" id="Phobius"/>
    </source>
</evidence>
<evidence type="ECO:0000259" key="2">
    <source>
        <dbReference type="Pfam" id="PF01757"/>
    </source>
</evidence>
<keyword evidence="4" id="KW-1185">Reference proteome</keyword>
<gene>
    <name evidence="3" type="ORF">Afe05nite_24350</name>
</gene>
<keyword evidence="3" id="KW-0012">Acyltransferase</keyword>
<feature type="transmembrane region" description="Helical" evidence="1">
    <location>
        <begin position="21"/>
        <end position="40"/>
    </location>
</feature>
<protein>
    <submittedName>
        <fullName evidence="3">Acyltransferase</fullName>
    </submittedName>
</protein>
<dbReference type="Pfam" id="PF01757">
    <property type="entry name" value="Acyl_transf_3"/>
    <property type="match status" value="1"/>
</dbReference>
<feature type="transmembrane region" description="Helical" evidence="1">
    <location>
        <begin position="259"/>
        <end position="276"/>
    </location>
</feature>
<keyword evidence="1" id="KW-1133">Transmembrane helix</keyword>
<feature type="transmembrane region" description="Helical" evidence="1">
    <location>
        <begin position="98"/>
        <end position="119"/>
    </location>
</feature>
<feature type="transmembrane region" description="Helical" evidence="1">
    <location>
        <begin position="149"/>
        <end position="169"/>
    </location>
</feature>
<dbReference type="AlphaFoldDB" id="A0A919IY47"/>
<keyword evidence="1" id="KW-0812">Transmembrane</keyword>
<comment type="caution">
    <text evidence="3">The sequence shown here is derived from an EMBL/GenBank/DDBJ whole genome shotgun (WGS) entry which is preliminary data.</text>
</comment>
<dbReference type="PANTHER" id="PTHR23028">
    <property type="entry name" value="ACETYLTRANSFERASE"/>
    <property type="match status" value="1"/>
</dbReference>